<sequence length="729" mass="75533">MRPLCPSPAPGRTPDAARLAERELEPWGLQEGPRPEKPAEADTDGRPSSVGLRWAQTQRHCAPRNPEAASRAGAVFGRMKRGGARTSPAAAGRVEAKRCRTTIGSIIPPKSTSGVLSQPSTEPTAEAPGFWAPVHHLTPAHTNTFEFSARLSSRPRLCDLRGCGEGDVAIGDHRCPGSLNRKATSGSNKGQVSRGDSSRALAWQAPSSAPTSSAASSLEAPLPQASVSPPGTPRERKDEPGGLWDAGPVSMETSSLSLLGQSPHGYIGKWWALAICLLLVADLDFESSGPPEMEGPPGFCSLNKNAGAGHRTGARPSWRVSVPQPYPHARALAGQGGGASVCGLSAQGVEVWLQLNEGDPTALARAMLSSLLSLVGTARQLPGRGIAALGGGAAGSRTTLPSSRGPAPPAAPGRTPAVRRPGYRAAFGSFPRRTEARERAPRGRDEEPPPQPKRRAKATCRDTPNSNEPCDRKAGSRATGRERSRRLGLRDRTPPPQALARPSPSAAPRSCPGRTASVKSGRLEEESPEPVGAGQEPAGAIGSRHGRAARRRHLLSAPRPLEAGTPSPPGRARPPTPPRPCEPGRDLGPGALRVGGRGSAWPPFASPAAPSRETGPQSGDSQVDLLQAQPTPNAPKPQAGLGDWAPQAPGTGEGGPRGPGAPFQRPENGNCAKRISKSGRAQSPPAYIKPQEPARPPAASPPGGEQSAGPWPGRPGVGTTTDPLTKGLA</sequence>
<evidence type="ECO:0000256" key="1">
    <source>
        <dbReference type="SAM" id="MobiDB-lite"/>
    </source>
</evidence>
<feature type="compositionally biased region" description="Pro residues" evidence="1">
    <location>
        <begin position="1"/>
        <end position="11"/>
    </location>
</feature>
<organism evidence="2 3">
    <name type="scientific">Rangifer tarandus platyrhynchus</name>
    <name type="common">Svalbard reindeer</name>
    <dbReference type="NCBI Taxonomy" id="3082113"/>
    <lineage>
        <taxon>Eukaryota</taxon>
        <taxon>Metazoa</taxon>
        <taxon>Chordata</taxon>
        <taxon>Craniata</taxon>
        <taxon>Vertebrata</taxon>
        <taxon>Euteleostomi</taxon>
        <taxon>Mammalia</taxon>
        <taxon>Eutheria</taxon>
        <taxon>Laurasiatheria</taxon>
        <taxon>Artiodactyla</taxon>
        <taxon>Ruminantia</taxon>
        <taxon>Pecora</taxon>
        <taxon>Cervidae</taxon>
        <taxon>Odocoileinae</taxon>
        <taxon>Rangifer</taxon>
    </lineage>
</organism>
<feature type="compositionally biased region" description="Low complexity" evidence="1">
    <location>
        <begin position="202"/>
        <end position="226"/>
    </location>
</feature>
<evidence type="ECO:0000313" key="2">
    <source>
        <dbReference type="EMBL" id="CAI9158167.1"/>
    </source>
</evidence>
<feature type="region of interest" description="Disordered" evidence="1">
    <location>
        <begin position="104"/>
        <end position="124"/>
    </location>
</feature>
<feature type="compositionally biased region" description="Basic and acidic residues" evidence="1">
    <location>
        <begin position="33"/>
        <end position="45"/>
    </location>
</feature>
<feature type="region of interest" description="Disordered" evidence="1">
    <location>
        <begin position="389"/>
        <end position="729"/>
    </location>
</feature>
<feature type="region of interest" description="Disordered" evidence="1">
    <location>
        <begin position="1"/>
        <end position="70"/>
    </location>
</feature>
<protein>
    <submittedName>
        <fullName evidence="2">Uncharacterized protein</fullName>
    </submittedName>
</protein>
<feature type="compositionally biased region" description="Low complexity" evidence="1">
    <location>
        <begin position="555"/>
        <end position="565"/>
    </location>
</feature>
<name>A0ABN8Y9D2_RANTA</name>
<gene>
    <name evidence="2" type="ORF">MRATA1EN1_LOCUS7129</name>
</gene>
<feature type="compositionally biased region" description="Basic and acidic residues" evidence="1">
    <location>
        <begin position="469"/>
        <end position="482"/>
    </location>
</feature>
<proteinExistence type="predicted"/>
<feature type="compositionally biased region" description="Basic residues" evidence="1">
    <location>
        <begin position="544"/>
        <end position="554"/>
    </location>
</feature>
<keyword evidence="3" id="KW-1185">Reference proteome</keyword>
<evidence type="ECO:0000313" key="3">
    <source>
        <dbReference type="Proteomes" id="UP001176941"/>
    </source>
</evidence>
<feature type="compositionally biased region" description="Polar residues" evidence="1">
    <location>
        <begin position="181"/>
        <end position="195"/>
    </location>
</feature>
<feature type="compositionally biased region" description="Low complexity" evidence="1">
    <location>
        <begin position="498"/>
        <end position="514"/>
    </location>
</feature>
<accession>A0ABN8Y9D2</accession>
<feature type="compositionally biased region" description="Polar residues" evidence="1">
    <location>
        <begin position="110"/>
        <end position="123"/>
    </location>
</feature>
<dbReference type="EMBL" id="OX459952">
    <property type="protein sequence ID" value="CAI9158167.1"/>
    <property type="molecule type" value="Genomic_DNA"/>
</dbReference>
<reference evidence="2" key="1">
    <citation type="submission" date="2023-04" db="EMBL/GenBank/DDBJ databases">
        <authorList>
            <consortium name="ELIXIR-Norway"/>
        </authorList>
    </citation>
    <scope>NUCLEOTIDE SEQUENCE [LARGE SCALE GENOMIC DNA]</scope>
</reference>
<feature type="compositionally biased region" description="Low complexity" evidence="1">
    <location>
        <begin position="599"/>
        <end position="611"/>
    </location>
</feature>
<feature type="compositionally biased region" description="Pro residues" evidence="1">
    <location>
        <begin position="566"/>
        <end position="581"/>
    </location>
</feature>
<feature type="region of interest" description="Disordered" evidence="1">
    <location>
        <begin position="170"/>
        <end position="248"/>
    </location>
</feature>
<dbReference type="Proteomes" id="UP001176941">
    <property type="component" value="Chromosome 16"/>
</dbReference>
<feature type="compositionally biased region" description="Basic and acidic residues" evidence="1">
    <location>
        <begin position="432"/>
        <end position="447"/>
    </location>
</feature>